<evidence type="ECO:0000313" key="8">
    <source>
        <dbReference type="Ensembl" id="ENSCINP00000009595.3"/>
    </source>
</evidence>
<reference evidence="9" key="1">
    <citation type="journal article" date="2002" name="Science">
        <title>The draft genome of Ciona intestinalis: insights into chordate and vertebrate origins.</title>
        <authorList>
            <person name="Dehal P."/>
            <person name="Satou Y."/>
            <person name="Campbell R.K."/>
            <person name="Chapman J."/>
            <person name="Degnan B."/>
            <person name="De Tomaso A."/>
            <person name="Davidson B."/>
            <person name="Di Gregorio A."/>
            <person name="Gelpke M."/>
            <person name="Goodstein D.M."/>
            <person name="Harafuji N."/>
            <person name="Hastings K.E."/>
            <person name="Ho I."/>
            <person name="Hotta K."/>
            <person name="Huang W."/>
            <person name="Kawashima T."/>
            <person name="Lemaire P."/>
            <person name="Martinez D."/>
            <person name="Meinertzhagen I.A."/>
            <person name="Necula S."/>
            <person name="Nonaka M."/>
            <person name="Putnam N."/>
            <person name="Rash S."/>
            <person name="Saiga H."/>
            <person name="Satake M."/>
            <person name="Terry A."/>
            <person name="Yamada L."/>
            <person name="Wang H.G."/>
            <person name="Awazu S."/>
            <person name="Azumi K."/>
            <person name="Boore J."/>
            <person name="Branno M."/>
            <person name="Chin-Bow S."/>
            <person name="DeSantis R."/>
            <person name="Doyle S."/>
            <person name="Francino P."/>
            <person name="Keys D.N."/>
            <person name="Haga S."/>
            <person name="Hayashi H."/>
            <person name="Hino K."/>
            <person name="Imai K.S."/>
            <person name="Inaba K."/>
            <person name="Kano S."/>
            <person name="Kobayashi K."/>
            <person name="Kobayashi M."/>
            <person name="Lee B.I."/>
            <person name="Makabe K.W."/>
            <person name="Manohar C."/>
            <person name="Matassi G."/>
            <person name="Medina M."/>
            <person name="Mochizuki Y."/>
            <person name="Mount S."/>
            <person name="Morishita T."/>
            <person name="Miura S."/>
            <person name="Nakayama A."/>
            <person name="Nishizaka S."/>
            <person name="Nomoto H."/>
            <person name="Ohta F."/>
            <person name="Oishi K."/>
            <person name="Rigoutsos I."/>
            <person name="Sano M."/>
            <person name="Sasaki A."/>
            <person name="Sasakura Y."/>
            <person name="Shoguchi E."/>
            <person name="Shin-i T."/>
            <person name="Spagnuolo A."/>
            <person name="Stainier D."/>
            <person name="Suzuki M.M."/>
            <person name="Tassy O."/>
            <person name="Takatori N."/>
            <person name="Tokuoka M."/>
            <person name="Yagi K."/>
            <person name="Yoshizaki F."/>
            <person name="Wada S."/>
            <person name="Zhang C."/>
            <person name="Hyatt P.D."/>
            <person name="Larimer F."/>
            <person name="Detter C."/>
            <person name="Doggett N."/>
            <person name="Glavina T."/>
            <person name="Hawkins T."/>
            <person name="Richardson P."/>
            <person name="Lucas S."/>
            <person name="Kohara Y."/>
            <person name="Levine M."/>
            <person name="Satoh N."/>
            <person name="Rokhsar D.S."/>
        </authorList>
    </citation>
    <scope>NUCLEOTIDE SEQUENCE [LARGE SCALE GENOMIC DNA]</scope>
</reference>
<accession>F6PTF9</accession>
<keyword evidence="9" id="KW-1185">Reference proteome</keyword>
<evidence type="ECO:0000313" key="9">
    <source>
        <dbReference type="Proteomes" id="UP000008144"/>
    </source>
</evidence>
<dbReference type="STRING" id="7719.ENSCINP00000009595"/>
<comment type="similarity">
    <text evidence="1">Belongs to the tectonic family.</text>
</comment>
<dbReference type="FunCoup" id="F6PTF9">
    <property type="interactions" value="18"/>
</dbReference>
<dbReference type="GO" id="GO:0060271">
    <property type="term" value="P:cilium assembly"/>
    <property type="evidence" value="ECO:0000318"/>
    <property type="project" value="GO_Central"/>
</dbReference>
<dbReference type="InParanoid" id="F6PTF9"/>
<evidence type="ECO:0000256" key="5">
    <source>
        <dbReference type="ARBA" id="ARBA00023180"/>
    </source>
</evidence>
<reference evidence="8" key="2">
    <citation type="journal article" date="2008" name="Genome Biol.">
        <title>Improved genome assembly and evidence-based global gene model set for the chordate Ciona intestinalis: new insight into intron and operon populations.</title>
        <authorList>
            <person name="Satou Y."/>
            <person name="Mineta K."/>
            <person name="Ogasawara M."/>
            <person name="Sasakura Y."/>
            <person name="Shoguchi E."/>
            <person name="Ueno K."/>
            <person name="Yamada L."/>
            <person name="Matsumoto J."/>
            <person name="Wasserscheid J."/>
            <person name="Dewar K."/>
            <person name="Wiley G.B."/>
            <person name="Macmil S.L."/>
            <person name="Roe B.A."/>
            <person name="Zeller R.W."/>
            <person name="Hastings K.E."/>
            <person name="Lemaire P."/>
            <person name="Lindquist E."/>
            <person name="Endo T."/>
            <person name="Hotta K."/>
            <person name="Inaba K."/>
        </authorList>
    </citation>
    <scope>NUCLEOTIDE SEQUENCE [LARGE SCALE GENOMIC DNA]</scope>
    <source>
        <strain evidence="8">wild type</strain>
    </source>
</reference>
<evidence type="ECO:0000256" key="2">
    <source>
        <dbReference type="ARBA" id="ARBA00011495"/>
    </source>
</evidence>
<evidence type="ECO:0000256" key="1">
    <source>
        <dbReference type="ARBA" id="ARBA00007633"/>
    </source>
</evidence>
<evidence type="ECO:0000259" key="6">
    <source>
        <dbReference type="Pfam" id="PF07773"/>
    </source>
</evidence>
<dbReference type="GeneTree" id="ENSGT00570000079101"/>
<dbReference type="OMA" id="LNGAQIC"/>
<keyword evidence="5" id="KW-0325">Glycoprotein</keyword>
<evidence type="ECO:0000259" key="7">
    <source>
        <dbReference type="Pfam" id="PF25752"/>
    </source>
</evidence>
<keyword evidence="3" id="KW-0732">Signal</keyword>
<organism evidence="8 9">
    <name type="scientific">Ciona intestinalis</name>
    <name type="common">Transparent sea squirt</name>
    <name type="synonym">Ascidia intestinalis</name>
    <dbReference type="NCBI Taxonomy" id="7719"/>
    <lineage>
        <taxon>Eukaryota</taxon>
        <taxon>Metazoa</taxon>
        <taxon>Chordata</taxon>
        <taxon>Tunicata</taxon>
        <taxon>Ascidiacea</taxon>
        <taxon>Phlebobranchia</taxon>
        <taxon>Cionidae</taxon>
        <taxon>Ciona</taxon>
    </lineage>
</organism>
<dbReference type="InterPro" id="IPR057724">
    <property type="entry name" value="TCTN1-3_N"/>
</dbReference>
<dbReference type="EMBL" id="EAAA01002850">
    <property type="status" value="NOT_ANNOTATED_CDS"/>
    <property type="molecule type" value="Genomic_DNA"/>
</dbReference>
<evidence type="ECO:0000256" key="4">
    <source>
        <dbReference type="ARBA" id="ARBA00022794"/>
    </source>
</evidence>
<sequence>CTCDLTGGVCEVNCCCDVDCTSADIATFSRCIDTSYVLNNQKCVVDQVVFVNSISSTVQTHQNGLFCIETDNFAERNNYINPLCATSNTCFNFYTPTFTYETSATATTLSTTAYYTSGDTIDTIYTGNVTGLFKIPVPSVSNLCQESSPVEYLINQRGSCVQSIIDLSIECTTNPSLSASSYFAGFKIAPTRSAFLLAINSSIFDDPSLLDINETCIGVTSNCSSLPSYDTGLLQCLNAVTSAQYSFTVNGTGGITAVDVTITLANLASTSLPLAQDFGVSFASLTTSSTVTTARSGNPGYIVGKPVISALYEAVNQTVSMSSDPNVGFTLVQPDSTGLCSNVARTPILFGQDLSTGCRITYTSSTPCDDIQQLALRVLNRATFTTNSNLYVAAFGNSDIQSLIQDITTQDWVLVQETAPGALTGTVANGCNGILLGAHYQILYANAGSISNPQAKIIGVRYSYDTSQTLTFVCLSPNCDTRTQSIEIKNSVTFLDVSETPTTIFKQRPTIQAKLPNDFFFPFKNSATSNLSLNKLFLTLLIRVVCKILVA</sequence>
<dbReference type="Proteomes" id="UP000008144">
    <property type="component" value="Chromosome 9"/>
</dbReference>
<keyword evidence="4" id="KW-0970">Cilium biogenesis/degradation</keyword>
<feature type="domain" description="Tectonic-1-3 N-terminal" evidence="7">
    <location>
        <begin position="1"/>
        <end position="77"/>
    </location>
</feature>
<dbReference type="HOGENOM" id="CLU_016974_0_0_1"/>
<dbReference type="AlphaFoldDB" id="F6PTF9"/>
<reference evidence="8" key="4">
    <citation type="submission" date="2025-09" db="UniProtKB">
        <authorList>
            <consortium name="Ensembl"/>
        </authorList>
    </citation>
    <scope>IDENTIFICATION</scope>
</reference>
<dbReference type="PANTHER" id="PTHR14611">
    <property type="entry name" value="TECTONIC FAMILY MEMBER"/>
    <property type="match status" value="1"/>
</dbReference>
<dbReference type="InterPro" id="IPR040354">
    <property type="entry name" value="TCTN1-3"/>
</dbReference>
<protein>
    <recommendedName>
        <fullName evidence="10">Tectonic domain-containing protein</fullName>
    </recommendedName>
</protein>
<feature type="domain" description="Tectonic-1-3" evidence="6">
    <location>
        <begin position="296"/>
        <end position="469"/>
    </location>
</feature>
<evidence type="ECO:0000256" key="3">
    <source>
        <dbReference type="ARBA" id="ARBA00022729"/>
    </source>
</evidence>
<dbReference type="PANTHER" id="PTHR14611:SF2">
    <property type="entry name" value="TECTONIC"/>
    <property type="match status" value="1"/>
</dbReference>
<proteinExistence type="inferred from homology"/>
<dbReference type="Ensembl" id="ENSCINT00000009595.3">
    <property type="protein sequence ID" value="ENSCINP00000009595.3"/>
    <property type="gene ID" value="ENSCING00000004637.3"/>
</dbReference>
<dbReference type="Pfam" id="PF25752">
    <property type="entry name" value="DUF1619_N"/>
    <property type="match status" value="1"/>
</dbReference>
<dbReference type="InterPro" id="IPR011677">
    <property type="entry name" value="TCTN1-3_dom"/>
</dbReference>
<dbReference type="Pfam" id="PF07773">
    <property type="entry name" value="TCTN_DUF1619"/>
    <property type="match status" value="2"/>
</dbReference>
<evidence type="ECO:0008006" key="10">
    <source>
        <dbReference type="Google" id="ProtNLM"/>
    </source>
</evidence>
<feature type="domain" description="Tectonic-1-3" evidence="6">
    <location>
        <begin position="113"/>
        <end position="284"/>
    </location>
</feature>
<name>F6PTF9_CIOIN</name>
<comment type="subunit">
    <text evidence="2">Part of the tectonic-like complex (also named B9 complex).</text>
</comment>
<reference evidence="8" key="3">
    <citation type="submission" date="2025-08" db="UniProtKB">
        <authorList>
            <consortium name="Ensembl"/>
        </authorList>
    </citation>
    <scope>IDENTIFICATION</scope>
</reference>